<reference evidence="8" key="3">
    <citation type="submission" date="2022-06" db="UniProtKB">
        <authorList>
            <consortium name="EnsemblPlants"/>
        </authorList>
    </citation>
    <scope>IDENTIFICATION</scope>
</reference>
<proteinExistence type="predicted"/>
<dbReference type="GO" id="GO:0008270">
    <property type="term" value="F:zinc ion binding"/>
    <property type="evidence" value="ECO:0007669"/>
    <property type="project" value="UniProtKB-KW"/>
</dbReference>
<keyword evidence="2 4" id="KW-0863">Zinc-finger</keyword>
<dbReference type="PROSITE" id="PS50158">
    <property type="entry name" value="ZF_CCHC"/>
    <property type="match status" value="1"/>
</dbReference>
<evidence type="ECO:0000256" key="2">
    <source>
        <dbReference type="ARBA" id="ARBA00022771"/>
    </source>
</evidence>
<evidence type="ECO:0000259" key="6">
    <source>
        <dbReference type="PROSITE" id="PS50158"/>
    </source>
</evidence>
<protein>
    <recommendedName>
        <fullName evidence="10">Protein FAR1-RELATED SEQUENCE</fullName>
    </recommendedName>
</protein>
<evidence type="ECO:0000256" key="4">
    <source>
        <dbReference type="PROSITE-ProRule" id="PRU00047"/>
    </source>
</evidence>
<dbReference type="Gramene" id="TuG1812G0700001693.01.T01">
    <property type="protein sequence ID" value="TuG1812G0700001693.01.T01"/>
    <property type="gene ID" value="TuG1812G0700001693.01"/>
</dbReference>
<dbReference type="InterPro" id="IPR006564">
    <property type="entry name" value="Znf_PMZ"/>
</dbReference>
<dbReference type="PANTHER" id="PTHR47482">
    <property type="entry name" value="OS11G0632001 PROTEIN"/>
    <property type="match status" value="1"/>
</dbReference>
<dbReference type="PROSITE" id="PS50966">
    <property type="entry name" value="ZF_SWIM"/>
    <property type="match status" value="1"/>
</dbReference>
<evidence type="ECO:0000256" key="5">
    <source>
        <dbReference type="SAM" id="MobiDB-lite"/>
    </source>
</evidence>
<dbReference type="Pfam" id="PF03101">
    <property type="entry name" value="FAR1"/>
    <property type="match status" value="1"/>
</dbReference>
<dbReference type="EnsemblPlants" id="TuG1812G0700001693.01.T01">
    <property type="protein sequence ID" value="TuG1812G0700001693.01.T01"/>
    <property type="gene ID" value="TuG1812G0700001693.01"/>
</dbReference>
<dbReference type="InterPro" id="IPR001878">
    <property type="entry name" value="Znf_CCHC"/>
</dbReference>
<gene>
    <name evidence="8" type="primary">LOC125523814</name>
</gene>
<reference evidence="9" key="1">
    <citation type="journal article" date="2013" name="Nature">
        <title>Draft genome of the wheat A-genome progenitor Triticum urartu.</title>
        <authorList>
            <person name="Ling H.Q."/>
            <person name="Zhao S."/>
            <person name="Liu D."/>
            <person name="Wang J."/>
            <person name="Sun H."/>
            <person name="Zhang C."/>
            <person name="Fan H."/>
            <person name="Li D."/>
            <person name="Dong L."/>
            <person name="Tao Y."/>
            <person name="Gao C."/>
            <person name="Wu H."/>
            <person name="Li Y."/>
            <person name="Cui Y."/>
            <person name="Guo X."/>
            <person name="Zheng S."/>
            <person name="Wang B."/>
            <person name="Yu K."/>
            <person name="Liang Q."/>
            <person name="Yang W."/>
            <person name="Lou X."/>
            <person name="Chen J."/>
            <person name="Feng M."/>
            <person name="Jian J."/>
            <person name="Zhang X."/>
            <person name="Luo G."/>
            <person name="Jiang Y."/>
            <person name="Liu J."/>
            <person name="Wang Z."/>
            <person name="Sha Y."/>
            <person name="Zhang B."/>
            <person name="Wu H."/>
            <person name="Tang D."/>
            <person name="Shen Q."/>
            <person name="Xue P."/>
            <person name="Zou S."/>
            <person name="Wang X."/>
            <person name="Liu X."/>
            <person name="Wang F."/>
            <person name="Yang Y."/>
            <person name="An X."/>
            <person name="Dong Z."/>
            <person name="Zhang K."/>
            <person name="Zhang X."/>
            <person name="Luo M.C."/>
            <person name="Dvorak J."/>
            <person name="Tong Y."/>
            <person name="Wang J."/>
            <person name="Yang H."/>
            <person name="Li Z."/>
            <person name="Wang D."/>
            <person name="Zhang A."/>
            <person name="Wang J."/>
        </authorList>
    </citation>
    <scope>NUCLEOTIDE SEQUENCE</scope>
    <source>
        <strain evidence="9">cv. G1812</strain>
    </source>
</reference>
<dbReference type="GO" id="GO:0003676">
    <property type="term" value="F:nucleic acid binding"/>
    <property type="evidence" value="ECO:0007669"/>
    <property type="project" value="InterPro"/>
</dbReference>
<keyword evidence="3" id="KW-0862">Zinc</keyword>
<dbReference type="InterPro" id="IPR018289">
    <property type="entry name" value="MULE_transposase_dom"/>
</dbReference>
<name>A0A8R7QWB8_TRIUA</name>
<feature type="compositionally biased region" description="Polar residues" evidence="5">
    <location>
        <begin position="761"/>
        <end position="771"/>
    </location>
</feature>
<keyword evidence="1" id="KW-0479">Metal-binding</keyword>
<feature type="domain" description="CCHC-type" evidence="6">
    <location>
        <begin position="825"/>
        <end position="839"/>
    </location>
</feature>
<keyword evidence="9" id="KW-1185">Reference proteome</keyword>
<dbReference type="PANTHER" id="PTHR47482:SF5">
    <property type="entry name" value="FAR1 DOMAIN-CONTAINING PROTEIN"/>
    <property type="match status" value="1"/>
</dbReference>
<dbReference type="Proteomes" id="UP000015106">
    <property type="component" value="Chromosome 7"/>
</dbReference>
<organism evidence="8 9">
    <name type="scientific">Triticum urartu</name>
    <name type="common">Red wild einkorn</name>
    <name type="synonym">Crithodium urartu</name>
    <dbReference type="NCBI Taxonomy" id="4572"/>
    <lineage>
        <taxon>Eukaryota</taxon>
        <taxon>Viridiplantae</taxon>
        <taxon>Streptophyta</taxon>
        <taxon>Embryophyta</taxon>
        <taxon>Tracheophyta</taxon>
        <taxon>Spermatophyta</taxon>
        <taxon>Magnoliopsida</taxon>
        <taxon>Liliopsida</taxon>
        <taxon>Poales</taxon>
        <taxon>Poaceae</taxon>
        <taxon>BOP clade</taxon>
        <taxon>Pooideae</taxon>
        <taxon>Triticodae</taxon>
        <taxon>Triticeae</taxon>
        <taxon>Triticinae</taxon>
        <taxon>Triticum</taxon>
    </lineage>
</organism>
<dbReference type="SMART" id="SM00575">
    <property type="entry name" value="ZnF_PMZ"/>
    <property type="match status" value="1"/>
</dbReference>
<evidence type="ECO:0000313" key="9">
    <source>
        <dbReference type="Proteomes" id="UP000015106"/>
    </source>
</evidence>
<evidence type="ECO:0000313" key="8">
    <source>
        <dbReference type="EnsemblPlants" id="TuG1812G0700001693.01.T01"/>
    </source>
</evidence>
<feature type="domain" description="SWIM-type" evidence="7">
    <location>
        <begin position="603"/>
        <end position="639"/>
    </location>
</feature>
<accession>A0A8R7QWB8</accession>
<sequence length="852" mass="97289">MSTNGVEINGISAASGARSTSVLPLESQDSMSVPNDVFAAAGCARPHVDAVVGEVCSEATSGWTRRVRVGKAPEEREMNPNRISALELSVRAYTEKRDGPVVYPSIGTSFDSLDEAYEFYNLYSWECGFGVRLAKSRLNVERKRCMQEIVCACAGKPLRENSRSARCGCNAMIRLLRSNDKGWYIAEHKDDHNHPLSLTCGQKMHWKSHEHIDRYTKDLVKQLRDNNVGLGKVFSIVGSFFGTVDNVPFTKRCLKTLCRKLNKEQSEEDAVKTMAILAEMKANDPDFNYTVQVDDESRVKTLMWVTSRGFDHYRCFGDAITFDTTYRTNLYDMPFGLFVGVNNHFQSIIFGGAMMRDEKEDTFKWIFKELIRMVGGKHPQTILTDQARAMELAIEAELPNTVHRWCKWHVLKKAKESMGVLWSKNSDFKLEFHKLVHHMIMEEEFKAGWQQMLEKYSLKKHPFLTHIYEVRHKWAKPYFRGVFCAKMTSTQRSESANHMLKGYVPPGCPMHLFLRQFEKLQFDRESEQSFQEKRTLLSGVSLRLNLPIERHASKVYTRAMFEKFGEELYKCGAHVLDEIVAKKVYKSTHVDAAAREKWSKVEFTIQVDDEASFFSCECGMFEHSGLVCCHALQVMILFRLSKIPDKHIMKHWTRDANDVFPAHLVRYNKDRGPPSSDTFRHHTMYTKALECVLLGDSNVRCYDVFMTMMKEVQATLLPLSAEKDGMGLAEREQQNQVLVQKQAETLQIQGGSTKPACDGESSCSGIAGQQNKRPRGRPTTSRDKAPYEQQLKRSRFCTICRGQGHKCTTCPERGDVPKMPRKLPKCTNCGVLGHRRNNCGTRKSGPFEPNFL</sequence>
<dbReference type="Pfam" id="PF04434">
    <property type="entry name" value="SWIM"/>
    <property type="match status" value="1"/>
</dbReference>
<reference evidence="8" key="2">
    <citation type="submission" date="2018-03" db="EMBL/GenBank/DDBJ databases">
        <title>The Triticum urartu genome reveals the dynamic nature of wheat genome evolution.</title>
        <authorList>
            <person name="Ling H."/>
            <person name="Ma B."/>
            <person name="Shi X."/>
            <person name="Liu H."/>
            <person name="Dong L."/>
            <person name="Sun H."/>
            <person name="Cao Y."/>
            <person name="Gao Q."/>
            <person name="Zheng S."/>
            <person name="Li Y."/>
            <person name="Yu Y."/>
            <person name="Du H."/>
            <person name="Qi M."/>
            <person name="Li Y."/>
            <person name="Yu H."/>
            <person name="Cui Y."/>
            <person name="Wang N."/>
            <person name="Chen C."/>
            <person name="Wu H."/>
            <person name="Zhao Y."/>
            <person name="Zhang J."/>
            <person name="Li Y."/>
            <person name="Zhou W."/>
            <person name="Zhang B."/>
            <person name="Hu W."/>
            <person name="Eijk M."/>
            <person name="Tang J."/>
            <person name="Witsenboer H."/>
            <person name="Zhao S."/>
            <person name="Li Z."/>
            <person name="Zhang A."/>
            <person name="Wang D."/>
            <person name="Liang C."/>
        </authorList>
    </citation>
    <scope>NUCLEOTIDE SEQUENCE [LARGE SCALE GENOMIC DNA]</scope>
    <source>
        <strain evidence="8">cv. G1812</strain>
    </source>
</reference>
<evidence type="ECO:0008006" key="10">
    <source>
        <dbReference type="Google" id="ProtNLM"/>
    </source>
</evidence>
<evidence type="ECO:0000256" key="1">
    <source>
        <dbReference type="ARBA" id="ARBA00022723"/>
    </source>
</evidence>
<dbReference type="InterPro" id="IPR007527">
    <property type="entry name" value="Znf_SWIM"/>
</dbReference>
<evidence type="ECO:0000259" key="7">
    <source>
        <dbReference type="PROSITE" id="PS50966"/>
    </source>
</evidence>
<dbReference type="InterPro" id="IPR004330">
    <property type="entry name" value="FAR1_DNA_bnd_dom"/>
</dbReference>
<evidence type="ECO:0000256" key="3">
    <source>
        <dbReference type="ARBA" id="ARBA00022833"/>
    </source>
</evidence>
<dbReference type="Pfam" id="PF10551">
    <property type="entry name" value="MULE"/>
    <property type="match status" value="1"/>
</dbReference>
<feature type="region of interest" description="Disordered" evidence="5">
    <location>
        <begin position="750"/>
        <end position="788"/>
    </location>
</feature>
<dbReference type="AlphaFoldDB" id="A0A8R7QWB8"/>